<dbReference type="PANTHER" id="PTHR31633">
    <property type="entry name" value="H/ACA RIBONUCLEOPROTEIN COMPLEX NON-CORE SUBUNIT NAF1"/>
    <property type="match status" value="1"/>
</dbReference>
<keyword evidence="3" id="KW-0698">rRNA processing</keyword>
<evidence type="ECO:0000256" key="1">
    <source>
        <dbReference type="ARBA" id="ARBA00004123"/>
    </source>
</evidence>
<reference evidence="7" key="1">
    <citation type="journal article" date="2012" name="Proc. Natl. Acad. Sci. U.S.A.">
        <title>Antigenic diversity is generated by distinct evolutionary mechanisms in African trypanosome species.</title>
        <authorList>
            <person name="Jackson A.P."/>
            <person name="Berry A."/>
            <person name="Aslett M."/>
            <person name="Allison H.C."/>
            <person name="Burton P."/>
            <person name="Vavrova-Anderson J."/>
            <person name="Brown R."/>
            <person name="Browne H."/>
            <person name="Corton N."/>
            <person name="Hauser H."/>
            <person name="Gamble J."/>
            <person name="Gilderthorp R."/>
            <person name="Marcello L."/>
            <person name="McQuillan J."/>
            <person name="Otto T.D."/>
            <person name="Quail M.A."/>
            <person name="Sanders M.J."/>
            <person name="van Tonder A."/>
            <person name="Ginger M.L."/>
            <person name="Field M.C."/>
            <person name="Barry J.D."/>
            <person name="Hertz-Fowler C."/>
            <person name="Berriman M."/>
        </authorList>
    </citation>
    <scope>NUCLEOTIDE SEQUENCE</scope>
    <source>
        <strain evidence="7">IL3000</strain>
    </source>
</reference>
<feature type="region of interest" description="Disordered" evidence="6">
    <location>
        <begin position="26"/>
        <end position="46"/>
    </location>
</feature>
<dbReference type="GO" id="GO:0006364">
    <property type="term" value="P:rRNA processing"/>
    <property type="evidence" value="ECO:0007669"/>
    <property type="project" value="UniProtKB-KW"/>
</dbReference>
<dbReference type="PANTHER" id="PTHR31633:SF1">
    <property type="entry name" value="H_ACA RIBONUCLEOPROTEIN COMPLEX NON-CORE SUBUNIT NAF1"/>
    <property type="match status" value="1"/>
</dbReference>
<comment type="subcellular location">
    <subcellularLocation>
        <location evidence="1">Nucleus</location>
    </subcellularLocation>
</comment>
<evidence type="ECO:0000256" key="6">
    <source>
        <dbReference type="SAM" id="MobiDB-lite"/>
    </source>
</evidence>
<gene>
    <name evidence="7" type="ORF">TCIL3000_2_390</name>
</gene>
<dbReference type="Pfam" id="PF04410">
    <property type="entry name" value="Gar1"/>
    <property type="match status" value="1"/>
</dbReference>
<dbReference type="InterPro" id="IPR040309">
    <property type="entry name" value="Naf1"/>
</dbReference>
<evidence type="ECO:0000256" key="2">
    <source>
        <dbReference type="ARBA" id="ARBA00022517"/>
    </source>
</evidence>
<feature type="region of interest" description="Disordered" evidence="6">
    <location>
        <begin position="246"/>
        <end position="274"/>
    </location>
</feature>
<protein>
    <submittedName>
        <fullName evidence="7">Uncharacterized protein</fullName>
    </submittedName>
</protein>
<dbReference type="GO" id="GO:0003723">
    <property type="term" value="F:RNA binding"/>
    <property type="evidence" value="ECO:0007669"/>
    <property type="project" value="UniProtKB-KW"/>
</dbReference>
<dbReference type="GO" id="GO:0001522">
    <property type="term" value="P:pseudouridine synthesis"/>
    <property type="evidence" value="ECO:0007669"/>
    <property type="project" value="InterPro"/>
</dbReference>
<dbReference type="AlphaFoldDB" id="G0UJB9"/>
<evidence type="ECO:0000256" key="3">
    <source>
        <dbReference type="ARBA" id="ARBA00022552"/>
    </source>
</evidence>
<keyword evidence="4" id="KW-0694">RNA-binding</keyword>
<feature type="region of interest" description="Disordered" evidence="6">
    <location>
        <begin position="291"/>
        <end position="314"/>
    </location>
</feature>
<feature type="region of interest" description="Disordered" evidence="6">
    <location>
        <begin position="338"/>
        <end position="358"/>
    </location>
</feature>
<evidence type="ECO:0000256" key="5">
    <source>
        <dbReference type="ARBA" id="ARBA00023242"/>
    </source>
</evidence>
<evidence type="ECO:0000313" key="7">
    <source>
        <dbReference type="EMBL" id="CCC89471.1"/>
    </source>
</evidence>
<dbReference type="VEuPathDB" id="TriTrypDB:TcIL3000_2_390"/>
<name>G0UJB9_TRYCI</name>
<accession>G0UJB9</accession>
<dbReference type="GO" id="GO:0005634">
    <property type="term" value="C:nucleus"/>
    <property type="evidence" value="ECO:0007669"/>
    <property type="project" value="UniProtKB-SubCell"/>
</dbReference>
<organism evidence="7">
    <name type="scientific">Trypanosoma congolense (strain IL3000)</name>
    <dbReference type="NCBI Taxonomy" id="1068625"/>
    <lineage>
        <taxon>Eukaryota</taxon>
        <taxon>Discoba</taxon>
        <taxon>Euglenozoa</taxon>
        <taxon>Kinetoplastea</taxon>
        <taxon>Metakinetoplastina</taxon>
        <taxon>Trypanosomatida</taxon>
        <taxon>Trypanosomatidae</taxon>
        <taxon>Trypanosoma</taxon>
        <taxon>Nannomonas</taxon>
    </lineage>
</organism>
<feature type="compositionally biased region" description="Basic and acidic residues" evidence="6">
    <location>
        <begin position="261"/>
        <end position="274"/>
    </location>
</feature>
<keyword evidence="5" id="KW-0539">Nucleus</keyword>
<keyword evidence="2" id="KW-0690">Ribosome biogenesis</keyword>
<evidence type="ECO:0000256" key="4">
    <source>
        <dbReference type="ARBA" id="ARBA00022884"/>
    </source>
</evidence>
<sequence length="382" mass="40370">MRGSFSSSSSDIGCPIIEQTTGIRRRRVSLSSTDSEPLHKHPRCGATVTDEVDVDSVDSGNDPSQANRGCALPLASLGVAAEAPEEVKELYDEGGAPLLRIPIERVSESSVATVTALITRCGAGRGSTEVNGSGSCEGIRGDGGGDAGVDNNSRVGNNSDTCAVVADNALGTFVMDAGTRVCLFDGTVVGVVTAVMGPVGSCIYGIVCHSAVLNPLVEGGRLAVGTELRYDLGAQRIIYDPSAQCDTTRGTDASYVNDEELPAHAKPDFSDDEEERRWRFERRAVKLDGVKGQGPLSLSDSSDDVSGRDGPDEMDWENLEKLEDHLLTRTEAPVVRTNDSTHIKAKEEPSSGALPIAPGYEVPDLAKEAPAFRVVVPPWLMK</sequence>
<dbReference type="InterPro" id="IPR007504">
    <property type="entry name" value="H/ACA_rnp_Gar1/Naf1"/>
</dbReference>
<dbReference type="GO" id="GO:0000493">
    <property type="term" value="P:box H/ACA snoRNP assembly"/>
    <property type="evidence" value="ECO:0007669"/>
    <property type="project" value="InterPro"/>
</dbReference>
<dbReference type="EMBL" id="HE575315">
    <property type="protein sequence ID" value="CCC89471.1"/>
    <property type="molecule type" value="Genomic_DNA"/>
</dbReference>
<dbReference type="GO" id="GO:0005732">
    <property type="term" value="C:sno(s)RNA-containing ribonucleoprotein complex"/>
    <property type="evidence" value="ECO:0007669"/>
    <property type="project" value="InterPro"/>
</dbReference>
<feature type="compositionally biased region" description="Basic and acidic residues" evidence="6">
    <location>
        <begin position="339"/>
        <end position="349"/>
    </location>
</feature>
<proteinExistence type="predicted"/>